<reference evidence="2 3" key="1">
    <citation type="submission" date="2023-12" db="EMBL/GenBank/DDBJ databases">
        <title>Streptomyces sp. V4-01.</title>
        <authorList>
            <person name="Somphong A."/>
            <person name="Phongsopitanun W."/>
        </authorList>
    </citation>
    <scope>NUCLEOTIDE SEQUENCE [LARGE SCALE GENOMIC DNA]</scope>
    <source>
        <strain evidence="2 3">V4-01</strain>
    </source>
</reference>
<dbReference type="Proteomes" id="UP001344658">
    <property type="component" value="Unassembled WGS sequence"/>
</dbReference>
<sequence>MTSVLHIDDTDVRILMLMRAGFSDATISRKLSRGHRTIQRRIGQMMDRFGVSGRFALGVRVAELNLLASVEIADSGIGMSGSASARPL</sequence>
<name>A0ABU7PFL5_9ACTN</name>
<keyword evidence="2" id="KW-0238">DNA-binding</keyword>
<dbReference type="GO" id="GO:0003677">
    <property type="term" value="F:DNA binding"/>
    <property type="evidence" value="ECO:0007669"/>
    <property type="project" value="UniProtKB-KW"/>
</dbReference>
<dbReference type="RefSeq" id="WP_330797608.1">
    <property type="nucleotide sequence ID" value="NZ_JAZEWV010000019.1"/>
</dbReference>
<dbReference type="SMART" id="SM00421">
    <property type="entry name" value="HTH_LUXR"/>
    <property type="match status" value="1"/>
</dbReference>
<dbReference type="InterPro" id="IPR036388">
    <property type="entry name" value="WH-like_DNA-bd_sf"/>
</dbReference>
<dbReference type="SUPFAM" id="SSF46894">
    <property type="entry name" value="C-terminal effector domain of the bipartite response regulators"/>
    <property type="match status" value="1"/>
</dbReference>
<feature type="domain" description="HTH luxR-type" evidence="1">
    <location>
        <begin position="4"/>
        <end position="61"/>
    </location>
</feature>
<dbReference type="Gene3D" id="1.10.10.10">
    <property type="entry name" value="Winged helix-like DNA-binding domain superfamily/Winged helix DNA-binding domain"/>
    <property type="match status" value="1"/>
</dbReference>
<dbReference type="EMBL" id="JAZEWV010000019">
    <property type="protein sequence ID" value="MEE4544610.1"/>
    <property type="molecule type" value="Genomic_DNA"/>
</dbReference>
<keyword evidence="3" id="KW-1185">Reference proteome</keyword>
<dbReference type="InterPro" id="IPR000792">
    <property type="entry name" value="Tscrpt_reg_LuxR_C"/>
</dbReference>
<proteinExistence type="predicted"/>
<evidence type="ECO:0000313" key="3">
    <source>
        <dbReference type="Proteomes" id="UP001344658"/>
    </source>
</evidence>
<dbReference type="InterPro" id="IPR016032">
    <property type="entry name" value="Sig_transdc_resp-reg_C-effctor"/>
</dbReference>
<accession>A0ABU7PFL5</accession>
<evidence type="ECO:0000313" key="2">
    <source>
        <dbReference type="EMBL" id="MEE4544610.1"/>
    </source>
</evidence>
<evidence type="ECO:0000259" key="1">
    <source>
        <dbReference type="SMART" id="SM00421"/>
    </source>
</evidence>
<protein>
    <submittedName>
        <fullName evidence="2">DNA-binding response regulator</fullName>
    </submittedName>
</protein>
<gene>
    <name evidence="2" type="ORF">V2S66_21850</name>
</gene>
<comment type="caution">
    <text evidence="2">The sequence shown here is derived from an EMBL/GenBank/DDBJ whole genome shotgun (WGS) entry which is preliminary data.</text>
</comment>
<organism evidence="2 3">
    <name type="scientific">Actinacidiphila polyblastidii</name>
    <dbReference type="NCBI Taxonomy" id="3110430"/>
    <lineage>
        <taxon>Bacteria</taxon>
        <taxon>Bacillati</taxon>
        <taxon>Actinomycetota</taxon>
        <taxon>Actinomycetes</taxon>
        <taxon>Kitasatosporales</taxon>
        <taxon>Streptomycetaceae</taxon>
        <taxon>Actinacidiphila</taxon>
    </lineage>
</organism>